<comment type="similarity">
    <text evidence="2">Belongs to the FAD-binding oxidoreductase/transferase type 4 family.</text>
</comment>
<evidence type="ECO:0000259" key="5">
    <source>
        <dbReference type="PROSITE" id="PS51387"/>
    </source>
</evidence>
<evidence type="ECO:0000313" key="6">
    <source>
        <dbReference type="EMBL" id="KRP99879.1"/>
    </source>
</evidence>
<dbReference type="InterPro" id="IPR016164">
    <property type="entry name" value="FAD-linked_Oxase-like_C"/>
</dbReference>
<evidence type="ECO:0000313" key="7">
    <source>
        <dbReference type="Proteomes" id="UP000051380"/>
    </source>
</evidence>
<dbReference type="GO" id="GO:0022904">
    <property type="term" value="P:respiratory electron transport chain"/>
    <property type="evidence" value="ECO:0007669"/>
    <property type="project" value="TreeGrafter"/>
</dbReference>
<dbReference type="GO" id="GO:0071949">
    <property type="term" value="F:FAD binding"/>
    <property type="evidence" value="ECO:0007669"/>
    <property type="project" value="InterPro"/>
</dbReference>
<comment type="cofactor">
    <cofactor evidence="1">
        <name>FAD</name>
        <dbReference type="ChEBI" id="CHEBI:57692"/>
    </cofactor>
</comment>
<dbReference type="Gene3D" id="3.30.43.10">
    <property type="entry name" value="Uridine Diphospho-n-acetylenolpyruvylglucosamine Reductase, domain 2"/>
    <property type="match status" value="1"/>
</dbReference>
<proteinExistence type="inferred from homology"/>
<dbReference type="STRING" id="108015.GA0061099_1010255"/>
<dbReference type="SUPFAM" id="SSF55103">
    <property type="entry name" value="FAD-linked oxidases, C-terminal domain"/>
    <property type="match status" value="1"/>
</dbReference>
<evidence type="ECO:0000256" key="3">
    <source>
        <dbReference type="ARBA" id="ARBA00022630"/>
    </source>
</evidence>
<dbReference type="Proteomes" id="UP000051380">
    <property type="component" value="Unassembled WGS sequence"/>
</dbReference>
<dbReference type="InterPro" id="IPR004113">
    <property type="entry name" value="FAD-bd_oxidored_4_C"/>
</dbReference>
<dbReference type="Pfam" id="PF01565">
    <property type="entry name" value="FAD_binding_4"/>
    <property type="match status" value="1"/>
</dbReference>
<dbReference type="Gene3D" id="3.30.465.10">
    <property type="match status" value="1"/>
</dbReference>
<feature type="domain" description="FAD-binding PCMH-type" evidence="5">
    <location>
        <begin position="37"/>
        <end position="218"/>
    </location>
</feature>
<dbReference type="FunFam" id="1.10.45.10:FF:000001">
    <property type="entry name" value="D-lactate dehydrogenase mitochondrial"/>
    <property type="match status" value="1"/>
</dbReference>
<dbReference type="Gene3D" id="3.30.70.2190">
    <property type="match status" value="1"/>
</dbReference>
<dbReference type="GO" id="GO:0003824">
    <property type="term" value="F:catalytic activity"/>
    <property type="evidence" value="ECO:0007669"/>
    <property type="project" value="InterPro"/>
</dbReference>
<sequence>MSQSVHVRPFRDLLDSGGVVEDPERIATYTMDQRQLFTGSTFAVLKPATTQQVADIVRLAAHCGIGIVPQGGNTSYCGGATPDASGRQVIVSLERMDRIREIDPVSMSISVDAGAILKNVQDAAAAAGLLLPLSLGAEASCRIGGNIGTNAGGLSVVRYGMTRDLLLGIEAVLADGTVVSDMRKLRKNNTGYDVKQCFVGSEGTLGIVTGAVLRLAPLPTRRATAWLKLAKDAPIAELLTLIRRESADLLTTFEFMTSRSITLATEAITDPPSLGAGPGGAVLVEFASSSRHLDLDELMEAVLAEAIETGCVDDALLAQSGSQRTAMWRLRETIPEGEKRRNGSVKHDISVPLSSIQRFLDLAGSQVRSYDADLELSVYGHVGDGNLHYNVLVPRDVDRLEFTKRIESSLSLQLYDTAAALGGTFSAEHGVGRFKKHLLARYSDPGRIAAMRRIKTAFDPADIMNAGAIVCPMGGKSAS</sequence>
<reference evidence="6 7" key="1">
    <citation type="submission" date="2015-09" db="EMBL/GenBank/DDBJ databases">
        <title>Draft Genome Sequence of the Strain BR 3267 (Bradyrhizobium yuanmingense) recommended as inoculant for cowpea in Brazil.</title>
        <authorList>
            <person name="Simoes-Araujo J.L."/>
            <person name="Zilli J.E."/>
        </authorList>
    </citation>
    <scope>NUCLEOTIDE SEQUENCE [LARGE SCALE GENOMIC DNA]</scope>
    <source>
        <strain evidence="6 7">BR3267</strain>
    </source>
</reference>
<dbReference type="SUPFAM" id="SSF56176">
    <property type="entry name" value="FAD-binding/transporter-associated domain-like"/>
    <property type="match status" value="1"/>
</dbReference>
<dbReference type="PANTHER" id="PTHR43716">
    <property type="entry name" value="D-2-HYDROXYGLUTARATE DEHYDROGENASE, MITOCHONDRIAL"/>
    <property type="match status" value="1"/>
</dbReference>
<dbReference type="InterPro" id="IPR016169">
    <property type="entry name" value="FAD-bd_PCMH_sub2"/>
</dbReference>
<evidence type="ECO:0000256" key="4">
    <source>
        <dbReference type="ARBA" id="ARBA00022827"/>
    </source>
</evidence>
<organism evidence="6 7">
    <name type="scientific">Bradyrhizobium yuanmingense</name>
    <dbReference type="NCBI Taxonomy" id="108015"/>
    <lineage>
        <taxon>Bacteria</taxon>
        <taxon>Pseudomonadati</taxon>
        <taxon>Pseudomonadota</taxon>
        <taxon>Alphaproteobacteria</taxon>
        <taxon>Hyphomicrobiales</taxon>
        <taxon>Nitrobacteraceae</taxon>
        <taxon>Bradyrhizobium</taxon>
    </lineage>
</organism>
<protein>
    <submittedName>
        <fullName evidence="6">FAD-linked oxidase</fullName>
    </submittedName>
</protein>
<accession>A0A0R3CQF2</accession>
<dbReference type="InterPro" id="IPR036318">
    <property type="entry name" value="FAD-bd_PCMH-like_sf"/>
</dbReference>
<dbReference type="Pfam" id="PF02913">
    <property type="entry name" value="FAD-oxidase_C"/>
    <property type="match status" value="1"/>
</dbReference>
<name>A0A0R3CQF2_9BRAD</name>
<dbReference type="Gene3D" id="3.30.70.2740">
    <property type="match status" value="1"/>
</dbReference>
<comment type="caution">
    <text evidence="6">The sequence shown here is derived from an EMBL/GenBank/DDBJ whole genome shotgun (WGS) entry which is preliminary data.</text>
</comment>
<evidence type="ECO:0000256" key="1">
    <source>
        <dbReference type="ARBA" id="ARBA00001974"/>
    </source>
</evidence>
<dbReference type="AlphaFoldDB" id="A0A0R3CQF2"/>
<keyword evidence="4" id="KW-0274">FAD</keyword>
<dbReference type="InterPro" id="IPR006094">
    <property type="entry name" value="Oxid_FAD_bind_N"/>
</dbReference>
<evidence type="ECO:0000256" key="2">
    <source>
        <dbReference type="ARBA" id="ARBA00008000"/>
    </source>
</evidence>
<gene>
    <name evidence="6" type="ORF">AOQ72_11975</name>
</gene>
<dbReference type="InterPro" id="IPR016167">
    <property type="entry name" value="FAD-bd_PCMH_sub1"/>
</dbReference>
<dbReference type="Gene3D" id="1.10.45.10">
    <property type="entry name" value="Vanillyl-alcohol Oxidase, Chain A, domain 4"/>
    <property type="match status" value="1"/>
</dbReference>
<dbReference type="InterPro" id="IPR051264">
    <property type="entry name" value="FAD-oxidored/transferase_4"/>
</dbReference>
<dbReference type="PANTHER" id="PTHR43716:SF2">
    <property type="entry name" value="BLL6224 PROTEIN"/>
    <property type="match status" value="1"/>
</dbReference>
<dbReference type="InterPro" id="IPR016166">
    <property type="entry name" value="FAD-bd_PCMH"/>
</dbReference>
<keyword evidence="3" id="KW-0285">Flavoprotein</keyword>
<dbReference type="InterPro" id="IPR016171">
    <property type="entry name" value="Vanillyl_alc_oxidase_C-sub2"/>
</dbReference>
<dbReference type="EMBL" id="LJYF01000009">
    <property type="protein sequence ID" value="KRP99879.1"/>
    <property type="molecule type" value="Genomic_DNA"/>
</dbReference>
<dbReference type="PROSITE" id="PS51387">
    <property type="entry name" value="FAD_PCMH"/>
    <property type="match status" value="1"/>
</dbReference>